<dbReference type="EMBL" id="CP011797">
    <property type="protein sequence ID" value="ATX77662.1"/>
    <property type="molecule type" value="Genomic_DNA"/>
</dbReference>
<dbReference type="AlphaFoldDB" id="A0A2K8KSR7"/>
<keyword evidence="2" id="KW-1185">Reference proteome</keyword>
<evidence type="ECO:0000313" key="2">
    <source>
        <dbReference type="Proteomes" id="UP000229757"/>
    </source>
</evidence>
<dbReference type="OrthoDB" id="6401746at2"/>
<dbReference type="KEGG" id="rfo:REIFOR_02537"/>
<proteinExistence type="predicted"/>
<accession>A0A2K8KSR7</accession>
<dbReference type="Proteomes" id="UP000229757">
    <property type="component" value="Chromosome"/>
</dbReference>
<name>A0A2K8KSR7_9GAMM</name>
<sequence>MAWSDTPIQKPYSLVNLADLLSQGLLGSMSRFSHFQIVEWCSHFVENYDLTPNNDIPIPAASAIALADDVVVQWELFLATQYTLDDLSKFTLSDVVMPKAYFEQWLNRVLALPTQH</sequence>
<organism evidence="1 2">
    <name type="scientific">Reinekea forsetii</name>
    <dbReference type="NCBI Taxonomy" id="1336806"/>
    <lineage>
        <taxon>Bacteria</taxon>
        <taxon>Pseudomonadati</taxon>
        <taxon>Pseudomonadota</taxon>
        <taxon>Gammaproteobacteria</taxon>
        <taxon>Oceanospirillales</taxon>
        <taxon>Saccharospirillaceae</taxon>
        <taxon>Reinekea</taxon>
    </lineage>
</organism>
<evidence type="ECO:0000313" key="1">
    <source>
        <dbReference type="EMBL" id="ATX77662.1"/>
    </source>
</evidence>
<gene>
    <name evidence="1" type="ORF">REIFOR_02537</name>
</gene>
<reference evidence="1 2" key="1">
    <citation type="journal article" date="2017" name="Environ. Microbiol.">
        <title>Genomic and physiological analyses of 'Reinekea forsetii' reveal a versatile opportunistic lifestyle during spring algae blooms.</title>
        <authorList>
            <person name="Avci B."/>
            <person name="Hahnke R.L."/>
            <person name="Chafee M."/>
            <person name="Fischer T."/>
            <person name="Gruber-Vodicka H."/>
            <person name="Tegetmeyer H.E."/>
            <person name="Harder J."/>
            <person name="Fuchs B.M."/>
            <person name="Amann R.I."/>
            <person name="Teeling H."/>
        </authorList>
    </citation>
    <scope>NUCLEOTIDE SEQUENCE [LARGE SCALE GENOMIC DNA]</scope>
    <source>
        <strain evidence="1 2">Hel1_31_D35</strain>
    </source>
</reference>
<dbReference type="RefSeq" id="WP_100257905.1">
    <property type="nucleotide sequence ID" value="NZ_CP011797.1"/>
</dbReference>
<protein>
    <submittedName>
        <fullName evidence="1">Uncharacterized protein</fullName>
    </submittedName>
</protein>